<accession>A0A0F9B1C0</accession>
<dbReference type="EMBL" id="LAZR01043235">
    <property type="protein sequence ID" value="KKL07577.1"/>
    <property type="molecule type" value="Genomic_DNA"/>
</dbReference>
<gene>
    <name evidence="1" type="ORF">LCGC14_2584640</name>
</gene>
<evidence type="ECO:0000313" key="1">
    <source>
        <dbReference type="EMBL" id="KKL07577.1"/>
    </source>
</evidence>
<dbReference type="Gene3D" id="3.40.50.1820">
    <property type="entry name" value="alpha/beta hydrolase"/>
    <property type="match status" value="1"/>
</dbReference>
<protein>
    <recommendedName>
        <fullName evidence="2">AB hydrolase-1 domain-containing protein</fullName>
    </recommendedName>
</protein>
<dbReference type="InterPro" id="IPR029058">
    <property type="entry name" value="AB_hydrolase_fold"/>
</dbReference>
<name>A0A0F9B1C0_9ZZZZ</name>
<sequence>MKPVFIGVHGFNTNGKYIRLLEPYLNNAGYGYCPFIYGKVLIGPIGNMIVNRIRTDDIASRLISMIGILQQPVILIGHSNGVMLAWMVSNECENVIGVIALNGALDADTKFKPWVINCYHPDDWVLKFAKVRPFSKWGDYGARKSDTAMINIDLRNYFEDAAGVRMTFTFTTTTPLDSTDEIKITLPSGFGVVNPAIDTIVGTETRT</sequence>
<reference evidence="1" key="1">
    <citation type="journal article" date="2015" name="Nature">
        <title>Complex archaea that bridge the gap between prokaryotes and eukaryotes.</title>
        <authorList>
            <person name="Spang A."/>
            <person name="Saw J.H."/>
            <person name="Jorgensen S.L."/>
            <person name="Zaremba-Niedzwiedzka K."/>
            <person name="Martijn J."/>
            <person name="Lind A.E."/>
            <person name="van Eijk R."/>
            <person name="Schleper C."/>
            <person name="Guy L."/>
            <person name="Ettema T.J."/>
        </authorList>
    </citation>
    <scope>NUCLEOTIDE SEQUENCE</scope>
</reference>
<proteinExistence type="predicted"/>
<dbReference type="SUPFAM" id="SSF53474">
    <property type="entry name" value="alpha/beta-Hydrolases"/>
    <property type="match status" value="1"/>
</dbReference>
<organism evidence="1">
    <name type="scientific">marine sediment metagenome</name>
    <dbReference type="NCBI Taxonomy" id="412755"/>
    <lineage>
        <taxon>unclassified sequences</taxon>
        <taxon>metagenomes</taxon>
        <taxon>ecological metagenomes</taxon>
    </lineage>
</organism>
<comment type="caution">
    <text evidence="1">The sequence shown here is derived from an EMBL/GenBank/DDBJ whole genome shotgun (WGS) entry which is preliminary data.</text>
</comment>
<dbReference type="AlphaFoldDB" id="A0A0F9B1C0"/>
<feature type="non-terminal residue" evidence="1">
    <location>
        <position position="207"/>
    </location>
</feature>
<evidence type="ECO:0008006" key="2">
    <source>
        <dbReference type="Google" id="ProtNLM"/>
    </source>
</evidence>